<keyword evidence="3" id="KW-0479">Metal-binding</keyword>
<dbReference type="GO" id="GO:0020037">
    <property type="term" value="F:heme binding"/>
    <property type="evidence" value="ECO:0007669"/>
    <property type="project" value="InterPro"/>
</dbReference>
<evidence type="ECO:0000256" key="3">
    <source>
        <dbReference type="ARBA" id="ARBA00022723"/>
    </source>
</evidence>
<dbReference type="AlphaFoldDB" id="A0A0F9GNP9"/>
<name>A0A0F9GNP9_9ZZZZ</name>
<keyword evidence="1" id="KW-0813">Transport</keyword>
<evidence type="ECO:0000256" key="2">
    <source>
        <dbReference type="ARBA" id="ARBA00022617"/>
    </source>
</evidence>
<dbReference type="GO" id="GO:0009055">
    <property type="term" value="F:electron transfer activity"/>
    <property type="evidence" value="ECO:0007669"/>
    <property type="project" value="InterPro"/>
</dbReference>
<organism evidence="7">
    <name type="scientific">marine sediment metagenome</name>
    <dbReference type="NCBI Taxonomy" id="412755"/>
    <lineage>
        <taxon>unclassified sequences</taxon>
        <taxon>metagenomes</taxon>
        <taxon>ecological metagenomes</taxon>
    </lineage>
</organism>
<dbReference type="EMBL" id="LAZR01017437">
    <property type="protein sequence ID" value="KKM00429.1"/>
    <property type="molecule type" value="Genomic_DNA"/>
</dbReference>
<accession>A0A0F9GNP9</accession>
<keyword evidence="5" id="KW-0408">Iron</keyword>
<evidence type="ECO:0000313" key="7">
    <source>
        <dbReference type="EMBL" id="KKM00429.1"/>
    </source>
</evidence>
<reference evidence="7" key="1">
    <citation type="journal article" date="2015" name="Nature">
        <title>Complex archaea that bridge the gap between prokaryotes and eukaryotes.</title>
        <authorList>
            <person name="Spang A."/>
            <person name="Saw J.H."/>
            <person name="Jorgensen S.L."/>
            <person name="Zaremba-Niedzwiedzka K."/>
            <person name="Martijn J."/>
            <person name="Lind A.E."/>
            <person name="van Eijk R."/>
            <person name="Schleper C."/>
            <person name="Guy L."/>
            <person name="Ettema T.J."/>
        </authorList>
    </citation>
    <scope>NUCLEOTIDE SEQUENCE</scope>
</reference>
<dbReference type="Gene3D" id="3.90.10.10">
    <property type="entry name" value="Cytochrome C3"/>
    <property type="match status" value="1"/>
</dbReference>
<sequence length="107" mass="12136">MFKIIIGMLCLILAVFLGTPMMVSGEEPEDIMSLPLGKIIIEPPESVTPKRPPSFLTHSLHFGYKCSKCHHTWEYNTRIKACGPSYLRRINTDASRYYIRSDSDSVS</sequence>
<evidence type="ECO:0000259" key="6">
    <source>
        <dbReference type="Pfam" id="PF02085"/>
    </source>
</evidence>
<dbReference type="Pfam" id="PF02085">
    <property type="entry name" value="Cytochrom_CIII"/>
    <property type="match status" value="1"/>
</dbReference>
<keyword evidence="4" id="KW-0249">Electron transport</keyword>
<gene>
    <name evidence="7" type="ORF">LCGC14_1804510</name>
</gene>
<protein>
    <recommendedName>
        <fullName evidence="6">Class III cytochrome C domain-containing protein</fullName>
    </recommendedName>
</protein>
<dbReference type="InterPro" id="IPR036280">
    <property type="entry name" value="Multihaem_cyt_sf"/>
</dbReference>
<evidence type="ECO:0000256" key="5">
    <source>
        <dbReference type="ARBA" id="ARBA00023004"/>
    </source>
</evidence>
<proteinExistence type="predicted"/>
<evidence type="ECO:0000256" key="4">
    <source>
        <dbReference type="ARBA" id="ARBA00022982"/>
    </source>
</evidence>
<dbReference type="InterPro" id="IPR020942">
    <property type="entry name" value="Cyt_c_III_dom"/>
</dbReference>
<comment type="caution">
    <text evidence="7">The sequence shown here is derived from an EMBL/GenBank/DDBJ whole genome shotgun (WGS) entry which is preliminary data.</text>
</comment>
<keyword evidence="2" id="KW-0349">Heme</keyword>
<dbReference type="SUPFAM" id="SSF48695">
    <property type="entry name" value="Multiheme cytochromes"/>
    <property type="match status" value="1"/>
</dbReference>
<evidence type="ECO:0000256" key="1">
    <source>
        <dbReference type="ARBA" id="ARBA00022448"/>
    </source>
</evidence>
<dbReference type="GO" id="GO:0046872">
    <property type="term" value="F:metal ion binding"/>
    <property type="evidence" value="ECO:0007669"/>
    <property type="project" value="UniProtKB-KW"/>
</dbReference>
<feature type="domain" description="Class III cytochrome C" evidence="6">
    <location>
        <begin position="44"/>
        <end position="84"/>
    </location>
</feature>